<dbReference type="Pfam" id="PF00419">
    <property type="entry name" value="Fimbrial"/>
    <property type="match status" value="1"/>
</dbReference>
<keyword evidence="4" id="KW-0281">Fimbrium</keyword>
<evidence type="ECO:0000256" key="5">
    <source>
        <dbReference type="SAM" id="SignalP"/>
    </source>
</evidence>
<comment type="caution">
    <text evidence="8">The sequence shown here is derived from an EMBL/GenBank/DDBJ whole genome shotgun (WGS) entry which is preliminary data.</text>
</comment>
<dbReference type="Gene3D" id="2.60.40.3310">
    <property type="match status" value="1"/>
</dbReference>
<dbReference type="InterPro" id="IPR050263">
    <property type="entry name" value="Bact_Fimbrial_Adh_Pro"/>
</dbReference>
<dbReference type="PANTHER" id="PTHR33420">
    <property type="entry name" value="FIMBRIAL SUBUNIT ELFA-RELATED"/>
    <property type="match status" value="1"/>
</dbReference>
<dbReference type="Pfam" id="PF22003">
    <property type="entry name" value="MrkDrd"/>
    <property type="match status" value="1"/>
</dbReference>
<dbReference type="InterPro" id="IPR036937">
    <property type="entry name" value="Adhesion_dom_fimbrial_sf"/>
</dbReference>
<gene>
    <name evidence="8" type="ORF">FGS76_10375</name>
</gene>
<evidence type="ECO:0000259" key="7">
    <source>
        <dbReference type="Pfam" id="PF22003"/>
    </source>
</evidence>
<comment type="similarity">
    <text evidence="2">Belongs to the fimbrial protein family.</text>
</comment>
<evidence type="ECO:0000256" key="4">
    <source>
        <dbReference type="ARBA" id="ARBA00023263"/>
    </source>
</evidence>
<reference evidence="8 9" key="1">
    <citation type="submission" date="2019-05" db="EMBL/GenBank/DDBJ databases">
        <title>Genome of Alcanivorax gelatiniphagus, an oil degrading marine bacteria.</title>
        <authorList>
            <person name="Kwon K.K."/>
        </authorList>
    </citation>
    <scope>NUCLEOTIDE SEQUENCE [LARGE SCALE GENOMIC DNA]</scope>
    <source>
        <strain evidence="8 9">MEBiC 08158</strain>
    </source>
</reference>
<feature type="signal peptide" evidence="5">
    <location>
        <begin position="1"/>
        <end position="20"/>
    </location>
</feature>
<dbReference type="Proteomes" id="UP000739180">
    <property type="component" value="Unassembled WGS sequence"/>
</dbReference>
<dbReference type="RefSeq" id="WP_138772570.1">
    <property type="nucleotide sequence ID" value="NZ_JBHSSX010000055.1"/>
</dbReference>
<dbReference type="InterPro" id="IPR000259">
    <property type="entry name" value="Adhesion_dom_fimbrial"/>
</dbReference>
<dbReference type="Gene3D" id="2.60.40.1090">
    <property type="entry name" value="Fimbrial-type adhesion domain"/>
    <property type="match status" value="1"/>
</dbReference>
<dbReference type="InterPro" id="IPR008966">
    <property type="entry name" value="Adhesion_dom_sf"/>
</dbReference>
<evidence type="ECO:0000256" key="3">
    <source>
        <dbReference type="ARBA" id="ARBA00022729"/>
    </source>
</evidence>
<evidence type="ECO:0000313" key="8">
    <source>
        <dbReference type="EMBL" id="TMW12495.1"/>
    </source>
</evidence>
<sequence length="327" mass="34791">MIGRMAGLALLWLTPASVWAACNVSWGVNAQDIQMVMGQVIVPPDAAVGQVLKEREFPIRAIENVGDCFIRGSTIGEMLQGSPSALDNRIYTTNVDGIGVRLSRRLEANNQVVYYPHSFQYNTTSLRLSEGFFRVEVIKIAPATGSGSLAAGRYTNYYMDGSGPGRPMLTSSLSANAITIISSACQVDAGSRNIAVNFGTTSAASFKGPGSTLNEQDFAIQLHCAGPTMGQDLVRLSFAYTPDASGAPGVIQVDNDAEAATGVGIQLLDRRDNGAINNGETVDLGFVVAGDPSQVLNLPLKARYYQTGPVVRAGRTRALATFTIEYR</sequence>
<keyword evidence="9" id="KW-1185">Reference proteome</keyword>
<accession>A0ABY2XKE4</accession>
<dbReference type="InterPro" id="IPR054160">
    <property type="entry name" value="MrkD_recept-bd"/>
</dbReference>
<dbReference type="SUPFAM" id="SSF49401">
    <property type="entry name" value="Bacterial adhesins"/>
    <property type="match status" value="1"/>
</dbReference>
<evidence type="ECO:0000256" key="1">
    <source>
        <dbReference type="ARBA" id="ARBA00004561"/>
    </source>
</evidence>
<feature type="chain" id="PRO_5045267173" evidence="5">
    <location>
        <begin position="21"/>
        <end position="327"/>
    </location>
</feature>
<feature type="domain" description="Fimbrial-type adhesion" evidence="6">
    <location>
        <begin position="179"/>
        <end position="326"/>
    </location>
</feature>
<evidence type="ECO:0000256" key="2">
    <source>
        <dbReference type="ARBA" id="ARBA00006671"/>
    </source>
</evidence>
<evidence type="ECO:0000313" key="9">
    <source>
        <dbReference type="Proteomes" id="UP000739180"/>
    </source>
</evidence>
<dbReference type="PANTHER" id="PTHR33420:SF3">
    <property type="entry name" value="FIMBRIAL SUBUNIT ELFA"/>
    <property type="match status" value="1"/>
</dbReference>
<organism evidence="8 9">
    <name type="scientific">Alloalcanivorax gelatiniphagus</name>
    <dbReference type="NCBI Taxonomy" id="1194167"/>
    <lineage>
        <taxon>Bacteria</taxon>
        <taxon>Pseudomonadati</taxon>
        <taxon>Pseudomonadota</taxon>
        <taxon>Gammaproteobacteria</taxon>
        <taxon>Oceanospirillales</taxon>
        <taxon>Alcanivoracaceae</taxon>
        <taxon>Alloalcanivorax</taxon>
    </lineage>
</organism>
<evidence type="ECO:0000259" key="6">
    <source>
        <dbReference type="Pfam" id="PF00419"/>
    </source>
</evidence>
<comment type="subcellular location">
    <subcellularLocation>
        <location evidence="1">Fimbrium</location>
    </subcellularLocation>
</comment>
<dbReference type="PROSITE" id="PS51257">
    <property type="entry name" value="PROKAR_LIPOPROTEIN"/>
    <property type="match status" value="1"/>
</dbReference>
<keyword evidence="3 5" id="KW-0732">Signal</keyword>
<dbReference type="EMBL" id="VCQT01000033">
    <property type="protein sequence ID" value="TMW12495.1"/>
    <property type="molecule type" value="Genomic_DNA"/>
</dbReference>
<name>A0ABY2XKE4_9GAMM</name>
<proteinExistence type="inferred from homology"/>
<feature type="domain" description="MrkD-like receptor binding" evidence="7">
    <location>
        <begin position="33"/>
        <end position="176"/>
    </location>
</feature>
<protein>
    <submittedName>
        <fullName evidence="8">Type 1 fimbrial protein</fullName>
    </submittedName>
</protein>